<organism evidence="3 4">
    <name type="scientific">Actinomortierella ambigua</name>
    <dbReference type="NCBI Taxonomy" id="1343610"/>
    <lineage>
        <taxon>Eukaryota</taxon>
        <taxon>Fungi</taxon>
        <taxon>Fungi incertae sedis</taxon>
        <taxon>Mucoromycota</taxon>
        <taxon>Mortierellomycotina</taxon>
        <taxon>Mortierellomycetes</taxon>
        <taxon>Mortierellales</taxon>
        <taxon>Mortierellaceae</taxon>
        <taxon>Actinomortierella</taxon>
    </lineage>
</organism>
<dbReference type="Gene3D" id="3.40.50.1820">
    <property type="entry name" value="alpha/beta hydrolase"/>
    <property type="match status" value="1"/>
</dbReference>
<gene>
    <name evidence="3" type="ORF">DFQ27_003971</name>
</gene>
<dbReference type="OrthoDB" id="6495301at2759"/>
<protein>
    <recommendedName>
        <fullName evidence="2">BD-FAE-like domain-containing protein</fullName>
    </recommendedName>
</protein>
<dbReference type="EMBL" id="JAAAJB010000279">
    <property type="protein sequence ID" value="KAG0259581.1"/>
    <property type="molecule type" value="Genomic_DNA"/>
</dbReference>
<evidence type="ECO:0000256" key="1">
    <source>
        <dbReference type="ARBA" id="ARBA00022801"/>
    </source>
</evidence>
<name>A0A9P6Q6A4_9FUNG</name>
<accession>A0A9P6Q6A4</accession>
<dbReference type="Pfam" id="PF20434">
    <property type="entry name" value="BD-FAE"/>
    <property type="match status" value="1"/>
</dbReference>
<sequence length="427" mass="47366">MKPNGNIDAPQPYPFLPYHPIRVYKVVSTYGELQFNKLVRLIPLFGHFARFQLTNDKRTDMIKNINYGSGKNVLDVYIGDSSATSNPSSPLVDDDAGSDHTVESNGGPVIIYVYGGAWDSGHKSMLMPMAQNLANQGYIVVVPDYTHYPAGKIEDMVKDIQEAIVWTTVNITRYGGDPSNIYLMGSGSGAHIASLAIIKDAIDQLDGASPPTVETDVTPVVNLPAWPETSDNSNRQYQLPLHPLTNNGVQLKERVHGLILFSGVFDITFYYAYLHKRGIEEVSAMPRVMHRSPNNYLACSPSWLLATANATLERPELLERVLPKSILIIHGEYDRLIPAQSSQTFFELLCSAEIPNTKYKLFKGQGHLDPAIDLILPSNRLTAKLLSELAKVIRPASTRLDFQPSSLDNEKLQQAFDFAPAEYASHH</sequence>
<comment type="caution">
    <text evidence="3">The sequence shown here is derived from an EMBL/GenBank/DDBJ whole genome shotgun (WGS) entry which is preliminary data.</text>
</comment>
<dbReference type="InterPro" id="IPR050300">
    <property type="entry name" value="GDXG_lipolytic_enzyme"/>
</dbReference>
<dbReference type="SUPFAM" id="SSF53474">
    <property type="entry name" value="alpha/beta-Hydrolases"/>
    <property type="match status" value="1"/>
</dbReference>
<feature type="domain" description="BD-FAE-like" evidence="2">
    <location>
        <begin position="105"/>
        <end position="210"/>
    </location>
</feature>
<dbReference type="AlphaFoldDB" id="A0A9P6Q6A4"/>
<reference evidence="3" key="1">
    <citation type="journal article" date="2020" name="Fungal Divers.">
        <title>Resolving the Mortierellaceae phylogeny through synthesis of multi-gene phylogenetics and phylogenomics.</title>
        <authorList>
            <person name="Vandepol N."/>
            <person name="Liber J."/>
            <person name="Desiro A."/>
            <person name="Na H."/>
            <person name="Kennedy M."/>
            <person name="Barry K."/>
            <person name="Grigoriev I.V."/>
            <person name="Miller A.N."/>
            <person name="O'Donnell K."/>
            <person name="Stajich J.E."/>
            <person name="Bonito G."/>
        </authorList>
    </citation>
    <scope>NUCLEOTIDE SEQUENCE</scope>
    <source>
        <strain evidence="3">BC1065</strain>
    </source>
</reference>
<dbReference type="GO" id="GO:0004061">
    <property type="term" value="F:arylformamidase activity"/>
    <property type="evidence" value="ECO:0007669"/>
    <property type="project" value="TreeGrafter"/>
</dbReference>
<dbReference type="PANTHER" id="PTHR48081">
    <property type="entry name" value="AB HYDROLASE SUPERFAMILY PROTEIN C4A8.06C"/>
    <property type="match status" value="1"/>
</dbReference>
<evidence type="ECO:0000313" key="4">
    <source>
        <dbReference type="Proteomes" id="UP000807716"/>
    </source>
</evidence>
<dbReference type="PANTHER" id="PTHR48081:SF33">
    <property type="entry name" value="KYNURENINE FORMAMIDASE"/>
    <property type="match status" value="1"/>
</dbReference>
<keyword evidence="4" id="KW-1185">Reference proteome</keyword>
<dbReference type="Proteomes" id="UP000807716">
    <property type="component" value="Unassembled WGS sequence"/>
</dbReference>
<dbReference type="InterPro" id="IPR029058">
    <property type="entry name" value="AB_hydrolase_fold"/>
</dbReference>
<evidence type="ECO:0000313" key="3">
    <source>
        <dbReference type="EMBL" id="KAG0259581.1"/>
    </source>
</evidence>
<evidence type="ECO:0000259" key="2">
    <source>
        <dbReference type="Pfam" id="PF20434"/>
    </source>
</evidence>
<proteinExistence type="predicted"/>
<dbReference type="InterPro" id="IPR049492">
    <property type="entry name" value="BD-FAE-like_dom"/>
</dbReference>
<keyword evidence="1" id="KW-0378">Hydrolase</keyword>